<organism evidence="2 3">
    <name type="scientific">Boothiomyces macroporosus</name>
    <dbReference type="NCBI Taxonomy" id="261099"/>
    <lineage>
        <taxon>Eukaryota</taxon>
        <taxon>Fungi</taxon>
        <taxon>Fungi incertae sedis</taxon>
        <taxon>Chytridiomycota</taxon>
        <taxon>Chytridiomycota incertae sedis</taxon>
        <taxon>Chytridiomycetes</taxon>
        <taxon>Rhizophydiales</taxon>
        <taxon>Terramycetaceae</taxon>
        <taxon>Boothiomyces</taxon>
    </lineage>
</organism>
<sequence length="366" mass="42966">MDENRAELKLAQQKLEAVEQKLEDLKQRKLELKQKQKKQELSSDEQVELEELLEEIVDLKKDKADLKQKEGKWMDIIEFAIKKGKERKEEKYYEFRGKVVGSKSVKGIRKTLYRFAQTHSGYYHPFNKAFEYKDGSLIVDIVFKTDQEARNFQTEFEFINTNISYSDLEIESDIAQIDLIPISKRVFLRDYKSTDYDSPEDSMFSKSEFTEYQPTDDIVVYQSLEKMSWLEDGSEGAHLLSHQVCKKRKLSDLDKSENNRLALSRQLHGYVDGLSNGFRPTVRLNYIPSSEEYVDGRYRVVVGVEFLNERVKGLVVPLLKDSSREQAGNALVYECDVFVRNREEFIECLKFKSEETQKLWIELGFR</sequence>
<comment type="caution">
    <text evidence="2">The sequence shown here is derived from an EMBL/GenBank/DDBJ whole genome shotgun (WGS) entry which is preliminary data.</text>
</comment>
<keyword evidence="3" id="KW-1185">Reference proteome</keyword>
<evidence type="ECO:0000313" key="3">
    <source>
        <dbReference type="Proteomes" id="UP001210925"/>
    </source>
</evidence>
<evidence type="ECO:0000256" key="1">
    <source>
        <dbReference type="SAM" id="Coils"/>
    </source>
</evidence>
<protein>
    <submittedName>
        <fullName evidence="2">Uncharacterized protein</fullName>
    </submittedName>
</protein>
<gene>
    <name evidence="2" type="ORF">HK103_003470</name>
</gene>
<keyword evidence="1" id="KW-0175">Coiled coil</keyword>
<name>A0AAD5U8M8_9FUNG</name>
<dbReference type="Proteomes" id="UP001210925">
    <property type="component" value="Unassembled WGS sequence"/>
</dbReference>
<dbReference type="AlphaFoldDB" id="A0AAD5U8M8"/>
<proteinExistence type="predicted"/>
<feature type="coiled-coil region" evidence="1">
    <location>
        <begin position="1"/>
        <end position="69"/>
    </location>
</feature>
<reference evidence="2" key="1">
    <citation type="submission" date="2020-05" db="EMBL/GenBank/DDBJ databases">
        <title>Phylogenomic resolution of chytrid fungi.</title>
        <authorList>
            <person name="Stajich J.E."/>
            <person name="Amses K."/>
            <person name="Simmons R."/>
            <person name="Seto K."/>
            <person name="Myers J."/>
            <person name="Bonds A."/>
            <person name="Quandt C.A."/>
            <person name="Barry K."/>
            <person name="Liu P."/>
            <person name="Grigoriev I."/>
            <person name="Longcore J.E."/>
            <person name="James T.Y."/>
        </authorList>
    </citation>
    <scope>NUCLEOTIDE SEQUENCE</scope>
    <source>
        <strain evidence="2">PLAUS21</strain>
    </source>
</reference>
<dbReference type="EMBL" id="JADGKB010000250">
    <property type="protein sequence ID" value="KAJ3250512.1"/>
    <property type="molecule type" value="Genomic_DNA"/>
</dbReference>
<accession>A0AAD5U8M8</accession>
<evidence type="ECO:0000313" key="2">
    <source>
        <dbReference type="EMBL" id="KAJ3250512.1"/>
    </source>
</evidence>